<dbReference type="Gene3D" id="2.60.40.4270">
    <property type="entry name" value="Listeria-Bacteroides repeat domain"/>
    <property type="match status" value="1"/>
</dbReference>
<evidence type="ECO:0000256" key="3">
    <source>
        <dbReference type="SAM" id="SignalP"/>
    </source>
</evidence>
<comment type="caution">
    <text evidence="4">The sequence shown here is derived from an EMBL/GenBank/DDBJ whole genome shotgun (WGS) entry which is preliminary data.</text>
</comment>
<comment type="subcellular location">
    <subcellularLocation>
        <location evidence="1">Cell envelope</location>
    </subcellularLocation>
</comment>
<dbReference type="GO" id="GO:0030313">
    <property type="term" value="C:cell envelope"/>
    <property type="evidence" value="ECO:0007669"/>
    <property type="project" value="UniProtKB-SubCell"/>
</dbReference>
<dbReference type="Pfam" id="PF09479">
    <property type="entry name" value="Flg_new"/>
    <property type="match status" value="1"/>
</dbReference>
<dbReference type="RefSeq" id="WP_112332983.1">
    <property type="nucleotide sequence ID" value="NZ_QLYR01000006.1"/>
</dbReference>
<gene>
    <name evidence="4" type="ORF">DPQ25_09720</name>
</gene>
<evidence type="ECO:0000256" key="1">
    <source>
        <dbReference type="ARBA" id="ARBA00004196"/>
    </source>
</evidence>
<keyword evidence="5" id="KW-1185">Reference proteome</keyword>
<organism evidence="4 5">
    <name type="scientific">Hydrogeniiclostridium mannosilyticum</name>
    <dbReference type="NCBI Taxonomy" id="2764322"/>
    <lineage>
        <taxon>Bacteria</taxon>
        <taxon>Bacillati</taxon>
        <taxon>Bacillota</taxon>
        <taxon>Clostridia</taxon>
        <taxon>Eubacteriales</taxon>
        <taxon>Acutalibacteraceae</taxon>
        <taxon>Hydrogeniiclostridium</taxon>
    </lineage>
</organism>
<evidence type="ECO:0008006" key="6">
    <source>
        <dbReference type="Google" id="ProtNLM"/>
    </source>
</evidence>
<evidence type="ECO:0000313" key="5">
    <source>
        <dbReference type="Proteomes" id="UP000249377"/>
    </source>
</evidence>
<dbReference type="InterPro" id="IPR013378">
    <property type="entry name" value="InlB-like_B-rpt"/>
</dbReference>
<dbReference type="EMBL" id="QLYR01000006">
    <property type="protein sequence ID" value="RAQ28271.1"/>
    <property type="molecule type" value="Genomic_DNA"/>
</dbReference>
<proteinExistence type="predicted"/>
<accession>A0A328UHX6</accession>
<reference evidence="4 5" key="1">
    <citation type="submission" date="2018-06" db="EMBL/GenBank/DDBJ databases">
        <title>Noncontiguous genome sequence of Ruminococcaceae bacterium ASD2818.</title>
        <authorList>
            <person name="Chaplin A.V."/>
            <person name="Sokolova S.R."/>
            <person name="Kochetkova T.O."/>
            <person name="Goltsov A.Y."/>
            <person name="Trofimov D.Y."/>
            <person name="Efimov B.A."/>
        </authorList>
    </citation>
    <scope>NUCLEOTIDE SEQUENCE [LARGE SCALE GENOMIC DNA]</scope>
    <source>
        <strain evidence="4 5">ASD2818</strain>
    </source>
</reference>
<keyword evidence="3" id="KW-0732">Signal</keyword>
<dbReference type="Proteomes" id="UP000249377">
    <property type="component" value="Unassembled WGS sequence"/>
</dbReference>
<dbReference type="InterPro" id="IPR042229">
    <property type="entry name" value="Listeria/Bacterioides_rpt_sf"/>
</dbReference>
<evidence type="ECO:0000256" key="2">
    <source>
        <dbReference type="SAM" id="MobiDB-lite"/>
    </source>
</evidence>
<protein>
    <recommendedName>
        <fullName evidence="6">Bacterial repeat domain-containing protein</fullName>
    </recommendedName>
</protein>
<dbReference type="NCBIfam" id="TIGR02543">
    <property type="entry name" value="List_Bact_rpt"/>
    <property type="match status" value="1"/>
</dbReference>
<name>A0A328UHX6_9FIRM</name>
<feature type="chain" id="PRO_5038896120" description="Bacterial repeat domain-containing protein" evidence="3">
    <location>
        <begin position="23"/>
        <end position="605"/>
    </location>
</feature>
<evidence type="ECO:0000313" key="4">
    <source>
        <dbReference type="EMBL" id="RAQ28271.1"/>
    </source>
</evidence>
<feature type="region of interest" description="Disordered" evidence="2">
    <location>
        <begin position="541"/>
        <end position="574"/>
    </location>
</feature>
<sequence length="605" mass="65101">MKKQIAAFVAAALLFGSTSLCAAVQAAPDPGNEPPREMWAGRPQSITTTLGNGGVTVVGFGGEEWYVVGYNGEGIHSEAGNQNNLTLLHKLDEAPEDGNTRYGWAPFRDYEFLEGDGQGGFPQFQEHWGKRWVLYQSGGKVIHPMMPDKTEGGTTTYKEEPNRALYYEVDADAADGDQGFTNPNDYYGGSLQQRMEEIASTCMLPLESQRLIARTLTTEDGISGKPAPDQKLWTLSTAEYKSIAKTPAENYFELFHSRTPSGTLVDILFGYNGIVIPNSLYSAHQSQVEGSDRLVPNEDLTGPVRPALNLDIDGILFTSQSTGLKSTGLADDALYEAGPFSENSSIKFTMKDDSQTLSIPQEELDARTALVDSVLTFDYTEATTGKNQYVSCVLFDEAGNLIRYGKLADASVNAAGSLSVPLKGIPAGNYTLGFFAEQANGDYYTDFAGELLEVKLSIKEPVISTVSYNGNGNTGGEAPQAHDYKTGDTVAVVGPGTLVKDGFTFTGWNTAVDGSGISYQENDSFIMADEHVILYAQWKEDAGPEEPEEPAESQTPAIPEEPADPSEPPATGDSGMPAYALLLLTGVSGTAALLMMKLRRPAGKY</sequence>
<dbReference type="AlphaFoldDB" id="A0A328UHX6"/>
<feature type="signal peptide" evidence="3">
    <location>
        <begin position="1"/>
        <end position="22"/>
    </location>
</feature>